<dbReference type="RefSeq" id="WP_211975060.1">
    <property type="nucleotide sequence ID" value="NZ_CBFHAM010000017.1"/>
</dbReference>
<reference evidence="1 2" key="1">
    <citation type="submission" date="2021-04" db="EMBL/GenBank/DDBJ databases">
        <title>Chitinophaga sp. nov., isolated from the rhizosphere soil.</title>
        <authorList>
            <person name="He S."/>
        </authorList>
    </citation>
    <scope>NUCLEOTIDE SEQUENCE [LARGE SCALE GENOMIC DNA]</scope>
    <source>
        <strain evidence="1 2">2R12</strain>
    </source>
</reference>
<name>A0ABS5J5T7_9BACT</name>
<dbReference type="Pfam" id="PF09844">
    <property type="entry name" value="DUF2071"/>
    <property type="match status" value="1"/>
</dbReference>
<evidence type="ECO:0000313" key="1">
    <source>
        <dbReference type="EMBL" id="MBS0029942.1"/>
    </source>
</evidence>
<organism evidence="1 2">
    <name type="scientific">Chitinophaga hostae</name>
    <dbReference type="NCBI Taxonomy" id="2831022"/>
    <lineage>
        <taxon>Bacteria</taxon>
        <taxon>Pseudomonadati</taxon>
        <taxon>Bacteroidota</taxon>
        <taxon>Chitinophagia</taxon>
        <taxon>Chitinophagales</taxon>
        <taxon>Chitinophagaceae</taxon>
        <taxon>Chitinophaga</taxon>
    </lineage>
</organism>
<evidence type="ECO:0000313" key="2">
    <source>
        <dbReference type="Proteomes" id="UP000676386"/>
    </source>
</evidence>
<dbReference type="Proteomes" id="UP000676386">
    <property type="component" value="Unassembled WGS sequence"/>
</dbReference>
<protein>
    <submittedName>
        <fullName evidence="1">DUF2071 domain-containing protein</fullName>
    </submittedName>
</protein>
<proteinExistence type="predicted"/>
<comment type="caution">
    <text evidence="1">The sequence shown here is derived from an EMBL/GenBank/DDBJ whole genome shotgun (WGS) entry which is preliminary data.</text>
</comment>
<keyword evidence="2" id="KW-1185">Reference proteome</keyword>
<accession>A0ABS5J5T7</accession>
<sequence length="237" mass="26944">MQLPTIHGYIDRRILVNFTVTPSAIQPLLPDTFRPKLYKGKAIAGICLIRLKHIKPKGLPDFIGLSSENGAHRIAVEWEEDGVTKEGVYIPRRDTSSRWNVFAGGRFFPGKHHLARFNVKEENGHYHVDFTSSDDTRISIDAGVTNEFPRDSVFETLDNASDFFARGANGYSPNKQHTLDGLRLETYKWEVSPLRMTQVHSSFFENTSLFPVGSVQFDNALLMTRVEHEWHTLKTKG</sequence>
<dbReference type="InterPro" id="IPR018644">
    <property type="entry name" value="DUF2071"/>
</dbReference>
<dbReference type="EMBL" id="JAGTXB010000011">
    <property type="protein sequence ID" value="MBS0029942.1"/>
    <property type="molecule type" value="Genomic_DNA"/>
</dbReference>
<gene>
    <name evidence="1" type="ORF">KE626_21640</name>
</gene>